<evidence type="ECO:0000256" key="3">
    <source>
        <dbReference type="ARBA" id="ARBA00022723"/>
    </source>
</evidence>
<keyword evidence="3" id="KW-0479">Metal-binding</keyword>
<evidence type="ECO:0000256" key="7">
    <source>
        <dbReference type="ARBA" id="ARBA00037993"/>
    </source>
</evidence>
<dbReference type="GO" id="GO:0016874">
    <property type="term" value="F:ligase activity"/>
    <property type="evidence" value="ECO:0007669"/>
    <property type="project" value="UniProtKB-KW"/>
</dbReference>
<dbReference type="InterPro" id="IPR014729">
    <property type="entry name" value="Rossmann-like_a/b/a_fold"/>
</dbReference>
<evidence type="ECO:0000256" key="1">
    <source>
        <dbReference type="ARBA" id="ARBA00005061"/>
    </source>
</evidence>
<dbReference type="AlphaFoldDB" id="A0A381TX80"/>
<dbReference type="HAMAP" id="MF_01633">
    <property type="entry name" value="QueC"/>
    <property type="match status" value="1"/>
</dbReference>
<evidence type="ECO:0000256" key="6">
    <source>
        <dbReference type="ARBA" id="ARBA00022840"/>
    </source>
</evidence>
<evidence type="ECO:0000313" key="10">
    <source>
        <dbReference type="EMBL" id="SVA20612.1"/>
    </source>
</evidence>
<sequence length="217" mass="24427">MTKIVVVYSGGMDSFTLINFALKQDHEVSAISFDYGQKHRKELDSATDFCKSRSISLEVSNISGIKPLLKGSALTDNIEVPRGHYEDQTMKMTVVPNRNMIMISLSIAYAISIDFEEVWYGAHSGDHSIYPDCRPEFLESVNKTSKLANYESIEIRAPFINLSKSEILSKGLGMNLDYSQTWTCYEGKVQACGKCGACVERLEAFEENNEKDPIEYF</sequence>
<dbReference type="Pfam" id="PF06508">
    <property type="entry name" value="QueC"/>
    <property type="match status" value="1"/>
</dbReference>
<evidence type="ECO:0000256" key="2">
    <source>
        <dbReference type="ARBA" id="ARBA00022598"/>
    </source>
</evidence>
<evidence type="ECO:0000256" key="8">
    <source>
        <dbReference type="ARBA" id="ARBA00039149"/>
    </source>
</evidence>
<dbReference type="SUPFAM" id="SSF52402">
    <property type="entry name" value="Adenine nucleotide alpha hydrolases-like"/>
    <property type="match status" value="1"/>
</dbReference>
<protein>
    <recommendedName>
        <fullName evidence="8">7-cyano-7-deazaguanine synthase</fullName>
        <ecNumber evidence="8">6.3.4.20</ecNumber>
    </recommendedName>
</protein>
<dbReference type="CDD" id="cd01995">
    <property type="entry name" value="QueC-like"/>
    <property type="match status" value="1"/>
</dbReference>
<dbReference type="Gene3D" id="3.40.50.620">
    <property type="entry name" value="HUPs"/>
    <property type="match status" value="1"/>
</dbReference>
<comment type="catalytic activity">
    <reaction evidence="9">
        <text>7-carboxy-7-carbaguanine + NH4(+) + 2 ATP = 7-cyano-7-carbaguanine + 2 AMP + 2 diphosphate + 2 H(+)</text>
        <dbReference type="Rhea" id="RHEA:27982"/>
        <dbReference type="ChEBI" id="CHEBI:15378"/>
        <dbReference type="ChEBI" id="CHEBI:28938"/>
        <dbReference type="ChEBI" id="CHEBI:30616"/>
        <dbReference type="ChEBI" id="CHEBI:33019"/>
        <dbReference type="ChEBI" id="CHEBI:45075"/>
        <dbReference type="ChEBI" id="CHEBI:61036"/>
        <dbReference type="ChEBI" id="CHEBI:456215"/>
        <dbReference type="EC" id="6.3.4.20"/>
    </reaction>
</comment>
<evidence type="ECO:0000256" key="5">
    <source>
        <dbReference type="ARBA" id="ARBA00022833"/>
    </source>
</evidence>
<dbReference type="NCBIfam" id="TIGR00364">
    <property type="entry name" value="7-cyano-7-deazaguanine synthase QueC"/>
    <property type="match status" value="1"/>
</dbReference>
<keyword evidence="4" id="KW-0547">Nucleotide-binding</keyword>
<dbReference type="EMBL" id="UINC01005328">
    <property type="protein sequence ID" value="SVA20612.1"/>
    <property type="molecule type" value="Genomic_DNA"/>
</dbReference>
<keyword evidence="2" id="KW-0436">Ligase</keyword>
<dbReference type="PIRSF" id="PIRSF006293">
    <property type="entry name" value="ExsB"/>
    <property type="match status" value="1"/>
</dbReference>
<dbReference type="GO" id="GO:0046872">
    <property type="term" value="F:metal ion binding"/>
    <property type="evidence" value="ECO:0007669"/>
    <property type="project" value="UniProtKB-KW"/>
</dbReference>
<proteinExistence type="inferred from homology"/>
<reference evidence="10" key="1">
    <citation type="submission" date="2018-05" db="EMBL/GenBank/DDBJ databases">
        <authorList>
            <person name="Lanie J.A."/>
            <person name="Ng W.-L."/>
            <person name="Kazmierczak K.M."/>
            <person name="Andrzejewski T.M."/>
            <person name="Davidsen T.M."/>
            <person name="Wayne K.J."/>
            <person name="Tettelin H."/>
            <person name="Glass J.I."/>
            <person name="Rusch D."/>
            <person name="Podicherti R."/>
            <person name="Tsui H.-C.T."/>
            <person name="Winkler M.E."/>
        </authorList>
    </citation>
    <scope>NUCLEOTIDE SEQUENCE</scope>
</reference>
<dbReference type="InterPro" id="IPR018317">
    <property type="entry name" value="QueC"/>
</dbReference>
<comment type="similarity">
    <text evidence="7">Belongs to the QueC family.</text>
</comment>
<gene>
    <name evidence="10" type="ORF">METZ01_LOCUS73466</name>
</gene>
<dbReference type="PANTHER" id="PTHR42914">
    <property type="entry name" value="7-CYANO-7-DEAZAGUANINE SYNTHASE"/>
    <property type="match status" value="1"/>
</dbReference>
<comment type="pathway">
    <text evidence="1">Purine metabolism; 7-cyano-7-deazaguanine biosynthesis.</text>
</comment>
<dbReference type="EC" id="6.3.4.20" evidence="8"/>
<accession>A0A381TX80</accession>
<dbReference type="GO" id="GO:0005524">
    <property type="term" value="F:ATP binding"/>
    <property type="evidence" value="ECO:0007669"/>
    <property type="project" value="UniProtKB-KW"/>
</dbReference>
<organism evidence="10">
    <name type="scientific">marine metagenome</name>
    <dbReference type="NCBI Taxonomy" id="408172"/>
    <lineage>
        <taxon>unclassified sequences</taxon>
        <taxon>metagenomes</taxon>
        <taxon>ecological metagenomes</taxon>
    </lineage>
</organism>
<name>A0A381TX80_9ZZZZ</name>
<keyword evidence="6" id="KW-0067">ATP-binding</keyword>
<evidence type="ECO:0000256" key="9">
    <source>
        <dbReference type="ARBA" id="ARBA00047890"/>
    </source>
</evidence>
<keyword evidence="5" id="KW-0862">Zinc</keyword>
<dbReference type="PANTHER" id="PTHR42914:SF1">
    <property type="entry name" value="7-CYANO-7-DEAZAGUANINE SYNTHASE"/>
    <property type="match status" value="1"/>
</dbReference>
<evidence type="ECO:0000256" key="4">
    <source>
        <dbReference type="ARBA" id="ARBA00022741"/>
    </source>
</evidence>